<evidence type="ECO:0000256" key="4">
    <source>
        <dbReference type="ARBA" id="ARBA00023136"/>
    </source>
</evidence>
<comment type="subcellular location">
    <subcellularLocation>
        <location evidence="1">Membrane</location>
        <topology evidence="1">Multi-pass membrane protein</topology>
    </subcellularLocation>
</comment>
<proteinExistence type="predicted"/>
<evidence type="ECO:0000256" key="3">
    <source>
        <dbReference type="ARBA" id="ARBA00022989"/>
    </source>
</evidence>
<keyword evidence="2 5" id="KW-0812">Transmembrane</keyword>
<evidence type="ECO:0000313" key="8">
    <source>
        <dbReference type="Proteomes" id="UP001589798"/>
    </source>
</evidence>
<evidence type="ECO:0000256" key="1">
    <source>
        <dbReference type="ARBA" id="ARBA00004141"/>
    </source>
</evidence>
<feature type="transmembrane region" description="Helical" evidence="5">
    <location>
        <begin position="127"/>
        <end position="148"/>
    </location>
</feature>
<feature type="transmembrane region" description="Helical" evidence="5">
    <location>
        <begin position="97"/>
        <end position="120"/>
    </location>
</feature>
<dbReference type="Pfam" id="PF04138">
    <property type="entry name" value="GtrA_DPMS_TM"/>
    <property type="match status" value="1"/>
</dbReference>
<evidence type="ECO:0000313" key="7">
    <source>
        <dbReference type="EMBL" id="MFC0203583.1"/>
    </source>
</evidence>
<dbReference type="RefSeq" id="WP_379486354.1">
    <property type="nucleotide sequence ID" value="NZ_JBHLWK010000008.1"/>
</dbReference>
<protein>
    <submittedName>
        <fullName evidence="7">GtrA family protein</fullName>
    </submittedName>
</protein>
<name>A0ABV6CS83_9SPHN</name>
<feature type="transmembrane region" description="Helical" evidence="5">
    <location>
        <begin position="37"/>
        <end position="56"/>
    </location>
</feature>
<organism evidence="7 8">
    <name type="scientific">Novosphingobium soli</name>
    <dbReference type="NCBI Taxonomy" id="574956"/>
    <lineage>
        <taxon>Bacteria</taxon>
        <taxon>Pseudomonadati</taxon>
        <taxon>Pseudomonadota</taxon>
        <taxon>Alphaproteobacteria</taxon>
        <taxon>Sphingomonadales</taxon>
        <taxon>Sphingomonadaceae</taxon>
        <taxon>Novosphingobium</taxon>
    </lineage>
</organism>
<reference evidence="7 8" key="1">
    <citation type="submission" date="2024-09" db="EMBL/GenBank/DDBJ databases">
        <authorList>
            <person name="Sun Q."/>
            <person name="Mori K."/>
        </authorList>
    </citation>
    <scope>NUCLEOTIDE SEQUENCE [LARGE SCALE GENOMIC DNA]</scope>
    <source>
        <strain evidence="7 8">CCM 7706</strain>
    </source>
</reference>
<evidence type="ECO:0000259" key="6">
    <source>
        <dbReference type="Pfam" id="PF04138"/>
    </source>
</evidence>
<accession>A0ABV6CS83</accession>
<feature type="domain" description="GtrA/DPMS transmembrane" evidence="6">
    <location>
        <begin position="39"/>
        <end position="148"/>
    </location>
</feature>
<gene>
    <name evidence="7" type="ORF">ACFFJC_04770</name>
</gene>
<comment type="caution">
    <text evidence="7">The sequence shown here is derived from an EMBL/GenBank/DDBJ whole genome shotgun (WGS) entry which is preliminary data.</text>
</comment>
<keyword evidence="3 5" id="KW-1133">Transmembrane helix</keyword>
<keyword evidence="8" id="KW-1185">Reference proteome</keyword>
<evidence type="ECO:0000256" key="2">
    <source>
        <dbReference type="ARBA" id="ARBA00022692"/>
    </source>
</evidence>
<sequence length="153" mass="16593">MFHSPIAPGRRAAVGAGHPGHPGLFSRHGAVLFVRNAVSSCFCFAVDMALIWLMVSQLGIDKFVAVTLGFLAANSLNYVLARSWVFRESDRGIFTGYFYYLVNALVGLAVILGGFALLTGPLDTHYLLARVLVSLFSGTLVFILNATLNFHEV</sequence>
<dbReference type="EMBL" id="JBHLWK010000008">
    <property type="protein sequence ID" value="MFC0203583.1"/>
    <property type="molecule type" value="Genomic_DNA"/>
</dbReference>
<evidence type="ECO:0000256" key="5">
    <source>
        <dbReference type="SAM" id="Phobius"/>
    </source>
</evidence>
<feature type="transmembrane region" description="Helical" evidence="5">
    <location>
        <begin position="63"/>
        <end position="85"/>
    </location>
</feature>
<dbReference type="InterPro" id="IPR007267">
    <property type="entry name" value="GtrA_DPMS_TM"/>
</dbReference>
<keyword evidence="4 5" id="KW-0472">Membrane</keyword>
<dbReference type="Proteomes" id="UP001589798">
    <property type="component" value="Unassembled WGS sequence"/>
</dbReference>